<proteinExistence type="predicted"/>
<dbReference type="SUPFAM" id="SSF54909">
    <property type="entry name" value="Dimeric alpha+beta barrel"/>
    <property type="match status" value="1"/>
</dbReference>
<dbReference type="OrthoDB" id="9806380at2"/>
<evidence type="ECO:0000313" key="2">
    <source>
        <dbReference type="EMBL" id="GBF56587.1"/>
    </source>
</evidence>
<reference evidence="2 3" key="1">
    <citation type="journal article" date="2018" name="Genome Announc.">
        <title>Draft Genome Sequence of "Candidatus Phycosocius bacilliformis," an Alphaproteobacterial Ectosymbiont of the Hydrocarbon-Producing Green Alga Botryococcus braunii.</title>
        <authorList>
            <person name="Tanabe Y."/>
            <person name="Yamaguchi H."/>
            <person name="Watanabe M.M."/>
        </authorList>
    </citation>
    <scope>NUCLEOTIDE SEQUENCE [LARGE SCALE GENOMIC DNA]</scope>
    <source>
        <strain evidence="2 3">BOTRYCO-2</strain>
    </source>
</reference>
<dbReference type="Proteomes" id="UP000245086">
    <property type="component" value="Unassembled WGS sequence"/>
</dbReference>
<dbReference type="InterPro" id="IPR011008">
    <property type="entry name" value="Dimeric_a/b-barrel"/>
</dbReference>
<dbReference type="PANTHER" id="PTHR41521:SF4">
    <property type="entry name" value="BLR0684 PROTEIN"/>
    <property type="match status" value="1"/>
</dbReference>
<dbReference type="PANTHER" id="PTHR41521">
    <property type="match status" value="1"/>
</dbReference>
<dbReference type="Gene3D" id="3.30.70.100">
    <property type="match status" value="1"/>
</dbReference>
<feature type="domain" description="DUF1330" evidence="1">
    <location>
        <begin position="2"/>
        <end position="95"/>
    </location>
</feature>
<name>A0A2P2E6A7_9PROT</name>
<organism evidence="2 3">
    <name type="scientific">Candidatus Phycosocius bacilliformis</name>
    <dbReference type="NCBI Taxonomy" id="1445552"/>
    <lineage>
        <taxon>Bacteria</taxon>
        <taxon>Pseudomonadati</taxon>
        <taxon>Pseudomonadota</taxon>
        <taxon>Alphaproteobacteria</taxon>
        <taxon>Caulobacterales</taxon>
        <taxon>Caulobacterales incertae sedis</taxon>
        <taxon>Candidatus Phycosocius</taxon>
    </lineage>
</organism>
<gene>
    <name evidence="2" type="ORF">PbB2_00244</name>
</gene>
<accession>A0A2P2E6A7</accession>
<evidence type="ECO:0000259" key="1">
    <source>
        <dbReference type="Pfam" id="PF07045"/>
    </source>
</evidence>
<evidence type="ECO:0000313" key="3">
    <source>
        <dbReference type="Proteomes" id="UP000245086"/>
    </source>
</evidence>
<protein>
    <recommendedName>
        <fullName evidence="1">DUF1330 domain-containing protein</fullName>
    </recommendedName>
</protein>
<dbReference type="EMBL" id="BFBR01000001">
    <property type="protein sequence ID" value="GBF56587.1"/>
    <property type="molecule type" value="Genomic_DNA"/>
</dbReference>
<dbReference type="Pfam" id="PF07045">
    <property type="entry name" value="DUF1330"/>
    <property type="match status" value="1"/>
</dbReference>
<comment type="caution">
    <text evidence="2">The sequence shown here is derived from an EMBL/GenBank/DDBJ whole genome shotgun (WGS) entry which is preliminary data.</text>
</comment>
<sequence length="97" mass="10725">MPAYMIVTVRVHDRERFLEVYGKPTAALIQRYGGRYLVRGPGCESYEGPRASGLAAVVSEWPSKAAIEAFWNSPDYQVLKAARQGLAEADVQVLEVP</sequence>
<keyword evidence="3" id="KW-1185">Reference proteome</keyword>
<dbReference type="AlphaFoldDB" id="A0A2P2E6A7"/>
<dbReference type="RefSeq" id="WP_108983459.1">
    <property type="nucleotide sequence ID" value="NZ_BFBR01000001.1"/>
</dbReference>
<dbReference type="InterPro" id="IPR010753">
    <property type="entry name" value="DUF1330"/>
</dbReference>